<keyword evidence="2" id="KW-0472">Membrane</keyword>
<evidence type="ECO:0000256" key="1">
    <source>
        <dbReference type="SAM" id="MobiDB-lite"/>
    </source>
</evidence>
<dbReference type="EMBL" id="MIKF01000183">
    <property type="protein sequence ID" value="RTE75510.1"/>
    <property type="molecule type" value="Genomic_DNA"/>
</dbReference>
<dbReference type="Proteomes" id="UP000287124">
    <property type="component" value="Unassembled WGS sequence"/>
</dbReference>
<keyword evidence="2" id="KW-1133">Transmembrane helix</keyword>
<keyword evidence="3" id="KW-0732">Signal</keyword>
<reference evidence="4 5" key="1">
    <citation type="submission" date="2017-06" db="EMBL/GenBank/DDBJ databases">
        <title>Comparative genomic analysis of Ambrosia Fusariam Clade fungi.</title>
        <authorList>
            <person name="Stajich J.E."/>
            <person name="Carrillo J."/>
            <person name="Kijimoto T."/>
            <person name="Eskalen A."/>
            <person name="O'Donnell K."/>
            <person name="Kasson M."/>
        </authorList>
    </citation>
    <scope>NUCLEOTIDE SEQUENCE [LARGE SCALE GENOMIC DNA]</scope>
    <source>
        <strain evidence="4 5">UCR1854</strain>
    </source>
</reference>
<evidence type="ECO:0000313" key="5">
    <source>
        <dbReference type="Proteomes" id="UP000287124"/>
    </source>
</evidence>
<feature type="chain" id="PRO_5019536714" description="Extracellular membrane protein CFEM domain-containing protein" evidence="3">
    <location>
        <begin position="21"/>
        <end position="302"/>
    </location>
</feature>
<protein>
    <recommendedName>
        <fullName evidence="6">Extracellular membrane protein CFEM domain-containing protein</fullName>
    </recommendedName>
</protein>
<organism evidence="4 5">
    <name type="scientific">Fusarium euwallaceae</name>
    <dbReference type="NCBI Taxonomy" id="1147111"/>
    <lineage>
        <taxon>Eukaryota</taxon>
        <taxon>Fungi</taxon>
        <taxon>Dikarya</taxon>
        <taxon>Ascomycota</taxon>
        <taxon>Pezizomycotina</taxon>
        <taxon>Sordariomycetes</taxon>
        <taxon>Hypocreomycetidae</taxon>
        <taxon>Hypocreales</taxon>
        <taxon>Nectriaceae</taxon>
        <taxon>Fusarium</taxon>
        <taxon>Fusarium solani species complex</taxon>
    </lineage>
</organism>
<dbReference type="AlphaFoldDB" id="A0A430LIJ9"/>
<comment type="caution">
    <text evidence="4">The sequence shown here is derived from an EMBL/GenBank/DDBJ whole genome shotgun (WGS) entry which is preliminary data.</text>
</comment>
<sequence length="302" mass="32717">MKTSAFYLVFTAYFTIKAVTQVTVTEQVDDEDGSDDTSVFCLSNRACATLDIAERGGPFVGCCDEDGCIFRTTCVESGIVFGELTLECTGNPLSRCGTRTWGDISATAYFCATSRTTQSLIRSKDPLATSDPTDDNDDDDATEYDSTTDHAPPTLSVPPKYSSTSGYAPTSTSDGDDNDDDGDPGMDWEHDLSWRQRVGAGIGSGVIGGLLLIFFGIFGCWRGPGRGELHPKTQQDQLPDENPAMQRRVTNGVTMEETQPSASWTSSPIDIQSPQPLHPQPPYYSTSDIPGSSMGYRNPQYQ</sequence>
<accession>A0A430LIJ9</accession>
<keyword evidence="2" id="KW-0812">Transmembrane</keyword>
<proteinExistence type="predicted"/>
<feature type="region of interest" description="Disordered" evidence="1">
    <location>
        <begin position="122"/>
        <end position="189"/>
    </location>
</feature>
<feature type="signal peptide" evidence="3">
    <location>
        <begin position="1"/>
        <end position="20"/>
    </location>
</feature>
<feature type="compositionally biased region" description="Acidic residues" evidence="1">
    <location>
        <begin position="174"/>
        <end position="186"/>
    </location>
</feature>
<keyword evidence="5" id="KW-1185">Reference proteome</keyword>
<gene>
    <name evidence="4" type="ORF">BHE90_010028</name>
</gene>
<evidence type="ECO:0000313" key="4">
    <source>
        <dbReference type="EMBL" id="RTE75510.1"/>
    </source>
</evidence>
<feature type="compositionally biased region" description="Acidic residues" evidence="1">
    <location>
        <begin position="132"/>
        <end position="143"/>
    </location>
</feature>
<feature type="compositionally biased region" description="Polar residues" evidence="1">
    <location>
        <begin position="161"/>
        <end position="173"/>
    </location>
</feature>
<evidence type="ECO:0000256" key="2">
    <source>
        <dbReference type="SAM" id="Phobius"/>
    </source>
</evidence>
<evidence type="ECO:0000256" key="3">
    <source>
        <dbReference type="SAM" id="SignalP"/>
    </source>
</evidence>
<evidence type="ECO:0008006" key="6">
    <source>
        <dbReference type="Google" id="ProtNLM"/>
    </source>
</evidence>
<feature type="compositionally biased region" description="Polar residues" evidence="1">
    <location>
        <begin position="254"/>
        <end position="275"/>
    </location>
</feature>
<name>A0A430LIJ9_9HYPO</name>
<feature type="region of interest" description="Disordered" evidence="1">
    <location>
        <begin position="254"/>
        <end position="302"/>
    </location>
</feature>
<feature type="transmembrane region" description="Helical" evidence="2">
    <location>
        <begin position="198"/>
        <end position="221"/>
    </location>
</feature>